<feature type="transmembrane region" description="Helical" evidence="1">
    <location>
        <begin position="7"/>
        <end position="26"/>
    </location>
</feature>
<dbReference type="EMBL" id="ACGU01000067">
    <property type="protein sequence ID" value="EEJ71660.1"/>
    <property type="molecule type" value="Genomic_DNA"/>
</dbReference>
<dbReference type="STRING" id="525365.HMPREF0548_1458"/>
<feature type="transmembrane region" description="Helical" evidence="1">
    <location>
        <begin position="46"/>
        <end position="66"/>
    </location>
</feature>
<organism evidence="2 3">
    <name type="scientific">Lactobacillus ultunensis DSM 16047</name>
    <dbReference type="NCBI Taxonomy" id="525365"/>
    <lineage>
        <taxon>Bacteria</taxon>
        <taxon>Bacillati</taxon>
        <taxon>Bacillota</taxon>
        <taxon>Bacilli</taxon>
        <taxon>Lactobacillales</taxon>
        <taxon>Lactobacillaceae</taxon>
        <taxon>Lactobacillus</taxon>
    </lineage>
</organism>
<accession>C2EP62</accession>
<sequence length="119" mass="13302">MKRFISFIVRLIILLAGIALAGFLVWQLFTDASLLNVDVQTKGPVIIVLFSIIALISLGAGASFFTDKNMGSTIFLGALLAVIALILWMQNQDLVDIYRWYFIYGLLVALLSPFFRKEN</sequence>
<reference evidence="2 3" key="1">
    <citation type="submission" date="2009-01" db="EMBL/GenBank/DDBJ databases">
        <authorList>
            <person name="Qin X."/>
            <person name="Bachman B."/>
            <person name="Battles P."/>
            <person name="Bell A."/>
            <person name="Bess C."/>
            <person name="Bickham C."/>
            <person name="Chaboub L."/>
            <person name="Chen D."/>
            <person name="Coyle M."/>
            <person name="Deiros D.R."/>
            <person name="Dinh H."/>
            <person name="Forbes L."/>
            <person name="Fowler G."/>
            <person name="Francisco L."/>
            <person name="Fu Q."/>
            <person name="Gubbala S."/>
            <person name="Hale W."/>
            <person name="Han Y."/>
            <person name="Hemphill L."/>
            <person name="Highlander S.K."/>
            <person name="Hirani K."/>
            <person name="Hogues M."/>
            <person name="Jackson L."/>
            <person name="Jakkamsetti A."/>
            <person name="Javaid M."/>
            <person name="Jiang H."/>
            <person name="Korchina V."/>
            <person name="Kovar C."/>
            <person name="Lara F."/>
            <person name="Lee S."/>
            <person name="Mata R."/>
            <person name="Mathew T."/>
            <person name="Moen C."/>
            <person name="Morales K."/>
            <person name="Munidasa M."/>
            <person name="Nazareth L."/>
            <person name="Ngo R."/>
            <person name="Nguyen L."/>
            <person name="Okwuonu G."/>
            <person name="Ongeri F."/>
            <person name="Patil S."/>
            <person name="Petrosino J."/>
            <person name="Pham C."/>
            <person name="Pham P."/>
            <person name="Pu L.-L."/>
            <person name="Puazo M."/>
            <person name="Raj R."/>
            <person name="Reid J."/>
            <person name="Rouhana J."/>
            <person name="Saada N."/>
            <person name="Shang Y."/>
            <person name="Simmons D."/>
            <person name="Thornton R."/>
            <person name="Warren J."/>
            <person name="Weissenberger G."/>
            <person name="Zhang J."/>
            <person name="Zhang L."/>
            <person name="Zhou C."/>
            <person name="Zhu D."/>
            <person name="Muzny D."/>
            <person name="Worley K."/>
            <person name="Gibbs R."/>
        </authorList>
    </citation>
    <scope>NUCLEOTIDE SEQUENCE [LARGE SCALE GENOMIC DNA]</scope>
    <source>
        <strain evidence="2 3">DSM 16047</strain>
    </source>
</reference>
<evidence type="ECO:0000313" key="3">
    <source>
        <dbReference type="Proteomes" id="UP000005583"/>
    </source>
</evidence>
<feature type="transmembrane region" description="Helical" evidence="1">
    <location>
        <begin position="73"/>
        <end position="91"/>
    </location>
</feature>
<dbReference type="OrthoDB" id="2299987at2"/>
<keyword evidence="1" id="KW-0472">Membrane</keyword>
<dbReference type="PATRIC" id="fig|525365.8.peg.576"/>
<dbReference type="AlphaFoldDB" id="C2EP62"/>
<feature type="transmembrane region" description="Helical" evidence="1">
    <location>
        <begin position="97"/>
        <end position="115"/>
    </location>
</feature>
<evidence type="ECO:0000313" key="2">
    <source>
        <dbReference type="EMBL" id="EEJ71660.1"/>
    </source>
</evidence>
<keyword evidence="3" id="KW-1185">Reference proteome</keyword>
<dbReference type="HOGENOM" id="CLU_2058429_0_0_9"/>
<keyword evidence="1" id="KW-0812">Transmembrane</keyword>
<dbReference type="Proteomes" id="UP000005583">
    <property type="component" value="Unassembled WGS sequence"/>
</dbReference>
<evidence type="ECO:0000256" key="1">
    <source>
        <dbReference type="SAM" id="Phobius"/>
    </source>
</evidence>
<comment type="caution">
    <text evidence="2">The sequence shown here is derived from an EMBL/GenBank/DDBJ whole genome shotgun (WGS) entry which is preliminary data.</text>
</comment>
<name>C2EP62_9LACO</name>
<keyword evidence="1" id="KW-1133">Transmembrane helix</keyword>
<gene>
    <name evidence="2" type="ORF">HMPREF0548_1458</name>
</gene>
<protein>
    <submittedName>
        <fullName evidence="2">Uncharacterized protein</fullName>
    </submittedName>
</protein>
<dbReference type="RefSeq" id="WP_007125953.1">
    <property type="nucleotide sequence ID" value="NZ_AZFO01000018.1"/>
</dbReference>
<proteinExistence type="predicted"/>
<dbReference type="eggNOG" id="ENOG50309WQ">
    <property type="taxonomic scope" value="Bacteria"/>
</dbReference>